<name>A0A7T3E6M2_SPHPI</name>
<evidence type="ECO:0000313" key="2">
    <source>
        <dbReference type="Proteomes" id="UP000594836"/>
    </source>
</evidence>
<evidence type="ECO:0000313" key="1">
    <source>
        <dbReference type="EMBL" id="QPT10857.1"/>
    </source>
</evidence>
<dbReference type="SUPFAM" id="SSF50494">
    <property type="entry name" value="Trypsin-like serine proteases"/>
    <property type="match status" value="1"/>
</dbReference>
<proteinExistence type="predicted"/>
<gene>
    <name evidence="1" type="ORF">I6G38_20255</name>
</gene>
<protein>
    <submittedName>
        <fullName evidence="1">Trypsin-like peptidase domain-containing protein</fullName>
    </submittedName>
</protein>
<reference evidence="1 2" key="1">
    <citation type="submission" date="2020-12" db="EMBL/GenBank/DDBJ databases">
        <title>FDA dAtabase for Regulatory Grade micrObial Sequences (FDA-ARGOS): Supporting development and validation of Infectious Disease Dx tests.</title>
        <authorList>
            <person name="Sproer C."/>
            <person name="Gronow S."/>
            <person name="Severitt S."/>
            <person name="Schroder I."/>
            <person name="Tallon L."/>
            <person name="Sadzewicz L."/>
            <person name="Zhao X."/>
            <person name="Boylan J."/>
            <person name="Ott S."/>
            <person name="Bowen H."/>
            <person name="Vavikolanu K."/>
            <person name="Mehta A."/>
            <person name="Aluvathingal J."/>
            <person name="Nadendla S."/>
            <person name="Lowell S."/>
            <person name="Myers T."/>
            <person name="Yan Y."/>
            <person name="Sichtig H."/>
        </authorList>
    </citation>
    <scope>NUCLEOTIDE SEQUENCE [LARGE SCALE GENOMIC DNA]</scope>
    <source>
        <strain evidence="1 2">FDAARGOS_881</strain>
        <plasmid evidence="1 2">unnamed1</plasmid>
    </source>
</reference>
<geneLocation type="plasmid" evidence="1 2">
    <name>unnamed1</name>
</geneLocation>
<dbReference type="EMBL" id="CP065714">
    <property type="protein sequence ID" value="QPT10857.1"/>
    <property type="molecule type" value="Genomic_DNA"/>
</dbReference>
<dbReference type="Gene3D" id="2.40.10.10">
    <property type="entry name" value="Trypsin-like serine proteases"/>
    <property type="match status" value="1"/>
</dbReference>
<organism evidence="1 2">
    <name type="scientific">Sphingomonas paucimobilis</name>
    <name type="common">Pseudomonas paucimobilis</name>
    <dbReference type="NCBI Taxonomy" id="13689"/>
    <lineage>
        <taxon>Bacteria</taxon>
        <taxon>Pseudomonadati</taxon>
        <taxon>Pseudomonadota</taxon>
        <taxon>Alphaproteobacteria</taxon>
        <taxon>Sphingomonadales</taxon>
        <taxon>Sphingomonadaceae</taxon>
        <taxon>Sphingomonas</taxon>
    </lineage>
</organism>
<dbReference type="Pfam" id="PF13365">
    <property type="entry name" value="Trypsin_2"/>
    <property type="match status" value="1"/>
</dbReference>
<dbReference type="InterPro" id="IPR043504">
    <property type="entry name" value="Peptidase_S1_PA_chymotrypsin"/>
</dbReference>
<dbReference type="AlphaFoldDB" id="A0A7T3E6M2"/>
<sequence length="266" mass="29131">MTAPGIDTCSLVPLYVEAFFGEQLLGGATAFPWLRLDGRLSLLTNWHVVSGRNSETNEVTHRKGGIPDHLRVYVPLNDRDRPPLIVRVPTIDADEEPLWVEHPKHGRAVDIAALDVELPPPGEASVMPMNVIPTVALKQRIGMPIFILGYPFGRLGIGLPVWKQATFASEPFFTASKHQRYLIVDSASRPGMSGSPVIQRAHGQVELEGMHGRIQAGDGAVNFIGIYSGRFHTNDPSDAQLGRVWPAVLVREVVAAAEARARARFD</sequence>
<dbReference type="RefSeq" id="WP_197939303.1">
    <property type="nucleotide sequence ID" value="NZ_CP065714.1"/>
</dbReference>
<dbReference type="InterPro" id="IPR009003">
    <property type="entry name" value="Peptidase_S1_PA"/>
</dbReference>
<dbReference type="Proteomes" id="UP000594836">
    <property type="component" value="Plasmid unnamed1"/>
</dbReference>
<keyword evidence="1" id="KW-0614">Plasmid</keyword>
<accession>A0A7T3E6M2</accession>